<protein>
    <submittedName>
        <fullName evidence="1">Uncharacterized protein</fullName>
    </submittedName>
</protein>
<dbReference type="Proteomes" id="UP001292094">
    <property type="component" value="Unassembled WGS sequence"/>
</dbReference>
<reference evidence="1" key="1">
    <citation type="submission" date="2023-11" db="EMBL/GenBank/DDBJ databases">
        <title>Genome assemblies of two species of porcelain crab, Petrolisthes cinctipes and Petrolisthes manimaculis (Anomura: Porcellanidae).</title>
        <authorList>
            <person name="Angst P."/>
        </authorList>
    </citation>
    <scope>NUCLEOTIDE SEQUENCE</scope>
    <source>
        <strain evidence="1">PB745_02</strain>
        <tissue evidence="1">Gill</tissue>
    </source>
</reference>
<dbReference type="EMBL" id="JAWZYT010003590">
    <property type="protein sequence ID" value="KAK4297670.1"/>
    <property type="molecule type" value="Genomic_DNA"/>
</dbReference>
<name>A0AAE1NZ68_9EUCA</name>
<keyword evidence="2" id="KW-1185">Reference proteome</keyword>
<gene>
    <name evidence="1" type="ORF">Pmani_029933</name>
</gene>
<evidence type="ECO:0000313" key="2">
    <source>
        <dbReference type="Proteomes" id="UP001292094"/>
    </source>
</evidence>
<evidence type="ECO:0000313" key="1">
    <source>
        <dbReference type="EMBL" id="KAK4297670.1"/>
    </source>
</evidence>
<dbReference type="AlphaFoldDB" id="A0AAE1NZ68"/>
<accession>A0AAE1NZ68</accession>
<proteinExistence type="predicted"/>
<organism evidence="1 2">
    <name type="scientific">Petrolisthes manimaculis</name>
    <dbReference type="NCBI Taxonomy" id="1843537"/>
    <lineage>
        <taxon>Eukaryota</taxon>
        <taxon>Metazoa</taxon>
        <taxon>Ecdysozoa</taxon>
        <taxon>Arthropoda</taxon>
        <taxon>Crustacea</taxon>
        <taxon>Multicrustacea</taxon>
        <taxon>Malacostraca</taxon>
        <taxon>Eumalacostraca</taxon>
        <taxon>Eucarida</taxon>
        <taxon>Decapoda</taxon>
        <taxon>Pleocyemata</taxon>
        <taxon>Anomura</taxon>
        <taxon>Galatheoidea</taxon>
        <taxon>Porcellanidae</taxon>
        <taxon>Petrolisthes</taxon>
    </lineage>
</organism>
<comment type="caution">
    <text evidence="1">The sequence shown here is derived from an EMBL/GenBank/DDBJ whole genome shotgun (WGS) entry which is preliminary data.</text>
</comment>
<sequence length="77" mass="8851">MYLTKLTHIPPAAECLSALLTRPLRLLPHLHTTHNNTTHLHTTPPPSSLRPPWLEELCQDPVKLEEDLEVEEEVEEK</sequence>